<evidence type="ECO:0000313" key="2">
    <source>
        <dbReference type="EMBL" id="GAA2128240.1"/>
    </source>
</evidence>
<dbReference type="Proteomes" id="UP001500102">
    <property type="component" value="Unassembled WGS sequence"/>
</dbReference>
<gene>
    <name evidence="2" type="ORF">GCM10009825_07290</name>
</gene>
<comment type="caution">
    <text evidence="2">The sequence shown here is derived from an EMBL/GenBank/DDBJ whole genome shotgun (WGS) entry which is preliminary data.</text>
</comment>
<accession>A0ABN2YLZ7</accession>
<protein>
    <submittedName>
        <fullName evidence="2">Uncharacterized protein</fullName>
    </submittedName>
</protein>
<evidence type="ECO:0000256" key="1">
    <source>
        <dbReference type="SAM" id="MobiDB-lite"/>
    </source>
</evidence>
<name>A0ABN2YLZ7_9MICC</name>
<feature type="region of interest" description="Disordered" evidence="1">
    <location>
        <begin position="1"/>
        <end position="30"/>
    </location>
</feature>
<evidence type="ECO:0000313" key="3">
    <source>
        <dbReference type="Proteomes" id="UP001500102"/>
    </source>
</evidence>
<sequence length="115" mass="11778">MAASGTAATAAGRKPGVASWPDGAEASGAVSSDKWISVVVLVDRALLDRALRTETNSGPQALGCGAGRGRPGAGWNRGYLAYCGSRAGSPVEGWTLNVRSVWLITERNTGPLVIP</sequence>
<keyword evidence="3" id="KW-1185">Reference proteome</keyword>
<feature type="compositionally biased region" description="Low complexity" evidence="1">
    <location>
        <begin position="1"/>
        <end position="12"/>
    </location>
</feature>
<reference evidence="2 3" key="1">
    <citation type="journal article" date="2019" name="Int. J. Syst. Evol. Microbiol.">
        <title>The Global Catalogue of Microorganisms (GCM) 10K type strain sequencing project: providing services to taxonomists for standard genome sequencing and annotation.</title>
        <authorList>
            <consortium name="The Broad Institute Genomics Platform"/>
            <consortium name="The Broad Institute Genome Sequencing Center for Infectious Disease"/>
            <person name="Wu L."/>
            <person name="Ma J."/>
        </authorList>
    </citation>
    <scope>NUCLEOTIDE SEQUENCE [LARGE SCALE GENOMIC DNA]</scope>
    <source>
        <strain evidence="2 3">JCM 15921</strain>
    </source>
</reference>
<proteinExistence type="predicted"/>
<organism evidence="2 3">
    <name type="scientific">Arthrobacter humicola</name>
    <dbReference type="NCBI Taxonomy" id="409291"/>
    <lineage>
        <taxon>Bacteria</taxon>
        <taxon>Bacillati</taxon>
        <taxon>Actinomycetota</taxon>
        <taxon>Actinomycetes</taxon>
        <taxon>Micrococcales</taxon>
        <taxon>Micrococcaceae</taxon>
        <taxon>Arthrobacter</taxon>
    </lineage>
</organism>
<dbReference type="EMBL" id="BAAAQB010000009">
    <property type="protein sequence ID" value="GAA2128240.1"/>
    <property type="molecule type" value="Genomic_DNA"/>
</dbReference>